<dbReference type="PANTHER" id="PTHR11895:SF169">
    <property type="entry name" value="GLUTAMYL-TRNA(GLN) AMIDOTRANSFERASE"/>
    <property type="match status" value="1"/>
</dbReference>
<dbReference type="Gene3D" id="1.20.58.1700">
    <property type="match status" value="1"/>
</dbReference>
<keyword evidence="2" id="KW-0378">Hydrolase</keyword>
<keyword evidence="3" id="KW-1185">Reference proteome</keyword>
<dbReference type="InterPro" id="IPR023631">
    <property type="entry name" value="Amidase_dom"/>
</dbReference>
<dbReference type="EMBL" id="CP136336">
    <property type="protein sequence ID" value="WOB07103.1"/>
    <property type="molecule type" value="Genomic_DNA"/>
</dbReference>
<dbReference type="RefSeq" id="WP_316699777.1">
    <property type="nucleotide sequence ID" value="NZ_CP136336.1"/>
</dbReference>
<evidence type="ECO:0000313" key="2">
    <source>
        <dbReference type="EMBL" id="WOB07103.1"/>
    </source>
</evidence>
<sequence length="475" mass="50727">MTDAANLPLDCTTLQSAYRRGALSPLTVADEVLRRIEARDDDHVWVSRADPEAVRAQARRLAERRGEMARLPLYGLPFGVKDNVDVEGLPTTCGCEGYGRLPQHSAAAVQRAIDAGALFIGKQTLDQFATGLNGTRTTGGHCLNVFDPAVIPGGSSSGSGVAVAAGLVSFSLGSDTGGSGRVPAAMNNIVGVRPTIGLVSSRGMVYNNRLFDCMPVFAHTVDDAFMVLEAIAGFDAHDPLSRADADGIALDAPEPARFRFAVPRRLEFFGDMQSPACFEAALLRLERIGGERCEIDFSLFHEAGALVFESALVAERSASYGEVLERLPHALVPAVESILRRARGYSAVDAFQAQYRLQALRQQAKRLLTGIDVVVTPTVARPFRVDEMLAEPIVRNAEVGHYTYGVGPLDLCALALPAAMRPDGLPFGISLVGRAGHDGALRALGRRFEAATGLVPGVGASAAHLRRQEAHHLRE</sequence>
<dbReference type="Gene3D" id="3.90.1300.10">
    <property type="entry name" value="Amidase signature (AS) domain"/>
    <property type="match status" value="1"/>
</dbReference>
<dbReference type="GO" id="GO:0004039">
    <property type="term" value="F:allophanate hydrolase activity"/>
    <property type="evidence" value="ECO:0007669"/>
    <property type="project" value="UniProtKB-EC"/>
</dbReference>
<dbReference type="SUPFAM" id="SSF75304">
    <property type="entry name" value="Amidase signature (AS) enzymes"/>
    <property type="match status" value="1"/>
</dbReference>
<feature type="domain" description="Amidase" evidence="1">
    <location>
        <begin position="30"/>
        <end position="441"/>
    </location>
</feature>
<dbReference type="Pfam" id="PF01425">
    <property type="entry name" value="Amidase"/>
    <property type="match status" value="1"/>
</dbReference>
<proteinExistence type="predicted"/>
<gene>
    <name evidence="2" type="ORF">RXV79_19545</name>
</gene>
<dbReference type="NCBIfam" id="NF006043">
    <property type="entry name" value="PRK08186.1"/>
    <property type="match status" value="1"/>
</dbReference>
<dbReference type="PANTHER" id="PTHR11895">
    <property type="entry name" value="TRANSAMIDASE"/>
    <property type="match status" value="1"/>
</dbReference>
<accession>A0ABZ0CQJ2</accession>
<evidence type="ECO:0000313" key="3">
    <source>
        <dbReference type="Proteomes" id="UP001303946"/>
    </source>
</evidence>
<dbReference type="EC" id="3.5.1.54" evidence="2"/>
<protein>
    <submittedName>
        <fullName evidence="2">Allophanate hydrolase</fullName>
        <ecNumber evidence="2">3.5.1.54</ecNumber>
    </submittedName>
</protein>
<dbReference type="Proteomes" id="UP001303946">
    <property type="component" value="Chromosome"/>
</dbReference>
<dbReference type="InterPro" id="IPR036928">
    <property type="entry name" value="AS_sf"/>
</dbReference>
<reference evidence="2 3" key="1">
    <citation type="submission" date="2023-10" db="EMBL/GenBank/DDBJ databases">
        <title>Bacteria for the degradation of biodegradable plastic PBAT(Polybutylene adipate terephthalate).</title>
        <authorList>
            <person name="Weon H.-Y."/>
            <person name="Yeon J."/>
        </authorList>
    </citation>
    <scope>NUCLEOTIDE SEQUENCE [LARGE SCALE GENOMIC DNA]</scope>
    <source>
        <strain evidence="2 3">SBD 7-3</strain>
    </source>
</reference>
<evidence type="ECO:0000259" key="1">
    <source>
        <dbReference type="Pfam" id="PF01425"/>
    </source>
</evidence>
<organism evidence="2 3">
    <name type="scientific">Piscinibacter gummiphilus</name>
    <dbReference type="NCBI Taxonomy" id="946333"/>
    <lineage>
        <taxon>Bacteria</taxon>
        <taxon>Pseudomonadati</taxon>
        <taxon>Pseudomonadota</taxon>
        <taxon>Betaproteobacteria</taxon>
        <taxon>Burkholderiales</taxon>
        <taxon>Sphaerotilaceae</taxon>
        <taxon>Piscinibacter</taxon>
    </lineage>
</organism>
<dbReference type="InterPro" id="IPR000120">
    <property type="entry name" value="Amidase"/>
</dbReference>
<name>A0ABZ0CQJ2_9BURK</name>